<dbReference type="EMBL" id="LJCR01000001">
    <property type="protein sequence ID" value="KPV55053.1"/>
    <property type="molecule type" value="Genomic_DNA"/>
</dbReference>
<organism evidence="1 2">
    <name type="scientific">Kouleothrix aurantiaca</name>
    <dbReference type="NCBI Taxonomy" id="186479"/>
    <lineage>
        <taxon>Bacteria</taxon>
        <taxon>Bacillati</taxon>
        <taxon>Chloroflexota</taxon>
        <taxon>Chloroflexia</taxon>
        <taxon>Chloroflexales</taxon>
        <taxon>Roseiflexineae</taxon>
        <taxon>Roseiflexaceae</taxon>
        <taxon>Kouleothrix</taxon>
    </lineage>
</organism>
<dbReference type="PATRIC" id="fig|186479.3.peg.37"/>
<sequence>MLSTGLPIGVDNSCFHGYDAPAFERMLKRMFDLPIALKSRILWCAVPDVVANHRVTLRQFGQYASLIGWAGIPRAFVAQDGCEPVAGIPWSEIRCVFIGGSTRWKLGPVAARIIDAAKARGCWVHMGRVNSAKRIRYCAALGVDSFDGSGYSQFAQTYLPKVTRALAEGIAQEVFEGFLR</sequence>
<proteinExistence type="predicted"/>
<gene>
    <name evidence="1" type="ORF">SE17_00150</name>
</gene>
<comment type="caution">
    <text evidence="1">The sequence shown here is derived from an EMBL/GenBank/DDBJ whole genome shotgun (WGS) entry which is preliminary data.</text>
</comment>
<name>A0A0N8PTB4_9CHLR</name>
<reference evidence="1 2" key="1">
    <citation type="submission" date="2015-09" db="EMBL/GenBank/DDBJ databases">
        <title>Draft genome sequence of Kouleothrix aurantiaca JCM 19913.</title>
        <authorList>
            <person name="Hemp J."/>
        </authorList>
    </citation>
    <scope>NUCLEOTIDE SEQUENCE [LARGE SCALE GENOMIC DNA]</scope>
    <source>
        <strain evidence="1 2">COM-B</strain>
    </source>
</reference>
<accession>A0A0N8PTB4</accession>
<dbReference type="Proteomes" id="UP000050509">
    <property type="component" value="Unassembled WGS sequence"/>
</dbReference>
<evidence type="ECO:0000313" key="1">
    <source>
        <dbReference type="EMBL" id="KPV55053.1"/>
    </source>
</evidence>
<protein>
    <submittedName>
        <fullName evidence="1">Uncharacterized protein</fullName>
    </submittedName>
</protein>
<keyword evidence="2" id="KW-1185">Reference proteome</keyword>
<evidence type="ECO:0000313" key="2">
    <source>
        <dbReference type="Proteomes" id="UP000050509"/>
    </source>
</evidence>
<dbReference type="AlphaFoldDB" id="A0A0N8PTB4"/>